<dbReference type="InterPro" id="IPR001453">
    <property type="entry name" value="MoaB/Mog_dom"/>
</dbReference>
<evidence type="ECO:0000313" key="6">
    <source>
        <dbReference type="Proteomes" id="UP000070520"/>
    </source>
</evidence>
<protein>
    <recommendedName>
        <fullName evidence="4">MoaB/Mog domain-containing protein</fullName>
    </recommendedName>
</protein>
<dbReference type="SMART" id="SM00852">
    <property type="entry name" value="MoCF_biosynth"/>
    <property type="match status" value="1"/>
</dbReference>
<gene>
    <name evidence="5" type="ORF">AKJ42_02670</name>
</gene>
<proteinExistence type="inferred from homology"/>
<evidence type="ECO:0000256" key="1">
    <source>
        <dbReference type="ARBA" id="ARBA00006112"/>
    </source>
</evidence>
<dbReference type="InterPro" id="IPR012245">
    <property type="entry name" value="MoaB"/>
</dbReference>
<evidence type="ECO:0000256" key="3">
    <source>
        <dbReference type="SAM" id="MobiDB-lite"/>
    </source>
</evidence>
<dbReference type="GO" id="GO:0006777">
    <property type="term" value="P:Mo-molybdopterin cofactor biosynthetic process"/>
    <property type="evidence" value="ECO:0007669"/>
    <property type="project" value="UniProtKB-KW"/>
</dbReference>
<feature type="compositionally biased region" description="Basic and acidic residues" evidence="3">
    <location>
        <begin position="24"/>
        <end position="37"/>
    </location>
</feature>
<dbReference type="NCBIfam" id="TIGR00177">
    <property type="entry name" value="molyb_syn"/>
    <property type="match status" value="1"/>
</dbReference>
<dbReference type="Gene3D" id="3.40.980.10">
    <property type="entry name" value="MoaB/Mog-like domain"/>
    <property type="match status" value="1"/>
</dbReference>
<dbReference type="PIRSF" id="PIRSF006443">
    <property type="entry name" value="MoaB"/>
    <property type="match status" value="1"/>
</dbReference>
<dbReference type="Proteomes" id="UP000070520">
    <property type="component" value="Unassembled WGS sequence"/>
</dbReference>
<feature type="domain" description="MoaB/Mog" evidence="4">
    <location>
        <begin position="17"/>
        <end position="165"/>
    </location>
</feature>
<feature type="compositionally biased region" description="Basic and acidic residues" evidence="3">
    <location>
        <begin position="44"/>
        <end position="55"/>
    </location>
</feature>
<comment type="similarity">
    <text evidence="1">Belongs to the MoaB/Mog family.</text>
</comment>
<reference evidence="5 6" key="1">
    <citation type="journal article" date="2016" name="Sci. Rep.">
        <title>Metabolic traits of an uncultured archaeal lineage -MSBL1- from brine pools of the Red Sea.</title>
        <authorList>
            <person name="Mwirichia R."/>
            <person name="Alam I."/>
            <person name="Rashid M."/>
            <person name="Vinu M."/>
            <person name="Ba-Alawi W."/>
            <person name="Anthony Kamau A."/>
            <person name="Kamanda Ngugi D."/>
            <person name="Goker M."/>
            <person name="Klenk H.P."/>
            <person name="Bajic V."/>
            <person name="Stingl U."/>
        </authorList>
    </citation>
    <scope>NUCLEOTIDE SEQUENCE [LARGE SCALE GENOMIC DNA]</scope>
    <source>
        <strain evidence="5">SCGC-AAA261C02</strain>
    </source>
</reference>
<evidence type="ECO:0000256" key="2">
    <source>
        <dbReference type="ARBA" id="ARBA00023150"/>
    </source>
</evidence>
<evidence type="ECO:0000259" key="4">
    <source>
        <dbReference type="SMART" id="SM00852"/>
    </source>
</evidence>
<comment type="caution">
    <text evidence="5">The sequence shown here is derived from an EMBL/GenBank/DDBJ whole genome shotgun (WGS) entry which is preliminary data.</text>
</comment>
<dbReference type="PROSITE" id="PS01078">
    <property type="entry name" value="MOCF_BIOSYNTHESIS_1"/>
    <property type="match status" value="1"/>
</dbReference>
<evidence type="ECO:0000313" key="5">
    <source>
        <dbReference type="EMBL" id="KXA99712.1"/>
    </source>
</evidence>
<sequence>MSGIEHREEAPKNLHVGVITTSDSRAEAAEKGEDKDLSGPIIQEKLEKEEHSSDRVVIPDDEEKIKTEIMNFVKDSKVDAVITTGGTGITSRDKTVDVARSLFEKELPGFGETLRRMGYEEVGGPGILTRATAGLIKQKPVFCLPGAPNAVKIAMDLILPDLGHLVKHARE</sequence>
<organism evidence="5 6">
    <name type="scientific">candidate division MSBL1 archaeon SCGC-AAA261C02</name>
    <dbReference type="NCBI Taxonomy" id="1698272"/>
    <lineage>
        <taxon>Archaea</taxon>
        <taxon>Methanobacteriati</taxon>
        <taxon>Methanobacteriota</taxon>
        <taxon>candidate division MSBL1</taxon>
    </lineage>
</organism>
<dbReference type="Pfam" id="PF00994">
    <property type="entry name" value="MoCF_biosynth"/>
    <property type="match status" value="1"/>
</dbReference>
<dbReference type="PANTHER" id="PTHR43232">
    <property type="entry name" value="MOLYBDENUM COFACTOR BIOSYNTHESIS PROTEIN B"/>
    <property type="match status" value="1"/>
</dbReference>
<dbReference type="CDD" id="cd00886">
    <property type="entry name" value="MogA_MoaB"/>
    <property type="match status" value="1"/>
</dbReference>
<dbReference type="AlphaFoldDB" id="A0A133UZW3"/>
<feature type="compositionally biased region" description="Basic and acidic residues" evidence="3">
    <location>
        <begin position="1"/>
        <end position="12"/>
    </location>
</feature>
<accession>A0A133UZW3</accession>
<keyword evidence="6" id="KW-1185">Reference proteome</keyword>
<dbReference type="PANTHER" id="PTHR43232:SF2">
    <property type="entry name" value="MOLYBDENUM COFACTOR BIOSYNTHESIS PROTEIN B"/>
    <property type="match status" value="1"/>
</dbReference>
<dbReference type="InterPro" id="IPR008284">
    <property type="entry name" value="MoCF_biosynth_CS"/>
</dbReference>
<dbReference type="SUPFAM" id="SSF53218">
    <property type="entry name" value="Molybdenum cofactor biosynthesis proteins"/>
    <property type="match status" value="1"/>
</dbReference>
<dbReference type="EMBL" id="LHXW01000028">
    <property type="protein sequence ID" value="KXA99712.1"/>
    <property type="molecule type" value="Genomic_DNA"/>
</dbReference>
<dbReference type="InterPro" id="IPR036425">
    <property type="entry name" value="MoaB/Mog-like_dom_sf"/>
</dbReference>
<dbReference type="GO" id="GO:0005829">
    <property type="term" value="C:cytosol"/>
    <property type="evidence" value="ECO:0007669"/>
    <property type="project" value="TreeGrafter"/>
</dbReference>
<keyword evidence="2" id="KW-0501">Molybdenum cofactor biosynthesis</keyword>
<name>A0A133UZW3_9EURY</name>
<feature type="region of interest" description="Disordered" evidence="3">
    <location>
        <begin position="1"/>
        <end position="55"/>
    </location>
</feature>